<evidence type="ECO:0000313" key="2">
    <source>
        <dbReference type="EMBL" id="KRP99234.1"/>
    </source>
</evidence>
<proteinExistence type="predicted"/>
<evidence type="ECO:0000313" key="3">
    <source>
        <dbReference type="EMBL" id="SCB07656.1"/>
    </source>
</evidence>
<dbReference type="STRING" id="108015.GA0061099_1001137"/>
<feature type="signal peptide" evidence="1">
    <location>
        <begin position="1"/>
        <end position="23"/>
    </location>
</feature>
<dbReference type="RefSeq" id="WP_036005883.1">
    <property type="nucleotide sequence ID" value="NZ_FMAE01000001.1"/>
</dbReference>
<evidence type="ECO:0000313" key="4">
    <source>
        <dbReference type="Proteomes" id="UP000051380"/>
    </source>
</evidence>
<evidence type="ECO:0008006" key="6">
    <source>
        <dbReference type="Google" id="ProtNLM"/>
    </source>
</evidence>
<dbReference type="Proteomes" id="UP000183174">
    <property type="component" value="Unassembled WGS sequence"/>
</dbReference>
<sequence>MRIVRTILAFAIAISLAMLPAGASASGVAMSSGDMKAAMQVGGDDDMSVHDCCPDMKGTGSDTGYQCGMGFCCVGGTVALADIRPLAFEFLAVAAAETAIPADQVVDSRGGSPPFRPPRI</sequence>
<dbReference type="OrthoDB" id="8141379at2"/>
<dbReference type="EMBL" id="FMAE01000001">
    <property type="protein sequence ID" value="SCB07656.1"/>
    <property type="molecule type" value="Genomic_DNA"/>
</dbReference>
<reference evidence="3 5" key="2">
    <citation type="submission" date="2016-08" db="EMBL/GenBank/DDBJ databases">
        <authorList>
            <person name="Seilhamer J.J."/>
        </authorList>
    </citation>
    <scope>NUCLEOTIDE SEQUENCE [LARGE SCALE GENOMIC DNA]</scope>
    <source>
        <strain evidence="3 5">CCBAU 10071</strain>
    </source>
</reference>
<accession>A0A0R3CNL0</accession>
<protein>
    <recommendedName>
        <fullName evidence="6">DUF2946 domain-containing protein</fullName>
    </recommendedName>
</protein>
<organism evidence="2 4">
    <name type="scientific">Bradyrhizobium yuanmingense</name>
    <dbReference type="NCBI Taxonomy" id="108015"/>
    <lineage>
        <taxon>Bacteria</taxon>
        <taxon>Pseudomonadati</taxon>
        <taxon>Pseudomonadota</taxon>
        <taxon>Alphaproteobacteria</taxon>
        <taxon>Hyphomicrobiales</taxon>
        <taxon>Nitrobacteraceae</taxon>
        <taxon>Bradyrhizobium</taxon>
    </lineage>
</organism>
<feature type="chain" id="PRO_5014522607" description="DUF2946 domain-containing protein" evidence="1">
    <location>
        <begin position="24"/>
        <end position="120"/>
    </location>
</feature>
<evidence type="ECO:0000256" key="1">
    <source>
        <dbReference type="SAM" id="SignalP"/>
    </source>
</evidence>
<gene>
    <name evidence="2" type="ORF">AOQ72_15740</name>
    <name evidence="3" type="ORF">GA0061099_1001137</name>
</gene>
<dbReference type="AlphaFoldDB" id="A0A0R3CNL0"/>
<name>A0A0R3CNL0_9BRAD</name>
<reference evidence="2 4" key="1">
    <citation type="submission" date="2015-09" db="EMBL/GenBank/DDBJ databases">
        <title>Draft Genome Sequence of the Strain BR 3267 (Bradyrhizobium yuanmingense) recommended as inoculant for cowpea in Brazil.</title>
        <authorList>
            <person name="Simoes-Araujo J.L."/>
            <person name="Zilli J.E."/>
        </authorList>
    </citation>
    <scope>NUCLEOTIDE SEQUENCE [LARGE SCALE GENOMIC DNA]</scope>
    <source>
        <strain evidence="2 4">BR3267</strain>
    </source>
</reference>
<dbReference type="Proteomes" id="UP000051380">
    <property type="component" value="Unassembled WGS sequence"/>
</dbReference>
<keyword evidence="1" id="KW-0732">Signal</keyword>
<dbReference type="EMBL" id="LJYF01000013">
    <property type="protein sequence ID" value="KRP99234.1"/>
    <property type="molecule type" value="Genomic_DNA"/>
</dbReference>
<evidence type="ECO:0000313" key="5">
    <source>
        <dbReference type="Proteomes" id="UP000183174"/>
    </source>
</evidence>